<evidence type="ECO:0000313" key="4">
    <source>
        <dbReference type="Proteomes" id="UP000298681"/>
    </source>
</evidence>
<protein>
    <submittedName>
        <fullName evidence="3">Pilus assembly protein</fullName>
    </submittedName>
</protein>
<dbReference type="Proteomes" id="UP000298681">
    <property type="component" value="Unassembled WGS sequence"/>
</dbReference>
<organism evidence="3 4">
    <name type="scientific">Luteimonas yindakuii</name>
    <dbReference type="NCBI Taxonomy" id="2565782"/>
    <lineage>
        <taxon>Bacteria</taxon>
        <taxon>Pseudomonadati</taxon>
        <taxon>Pseudomonadota</taxon>
        <taxon>Gammaproteobacteria</taxon>
        <taxon>Lysobacterales</taxon>
        <taxon>Lysobacteraceae</taxon>
        <taxon>Luteimonas</taxon>
    </lineage>
</organism>
<keyword evidence="1" id="KW-0812">Transmembrane</keyword>
<proteinExistence type="predicted"/>
<name>A0A4Z1RCG1_9GAMM</name>
<feature type="domain" description="Type 4 fimbrial biogenesis protein PilX N-terminal" evidence="2">
    <location>
        <begin position="17"/>
        <end position="63"/>
    </location>
</feature>
<dbReference type="Pfam" id="PF14341">
    <property type="entry name" value="PilX_N"/>
    <property type="match status" value="1"/>
</dbReference>
<dbReference type="RefSeq" id="WP_134673872.1">
    <property type="nucleotide sequence ID" value="NZ_SPUH01000001.1"/>
</dbReference>
<gene>
    <name evidence="3" type="ORF">E4582_06820</name>
</gene>
<dbReference type="InterPro" id="IPR025746">
    <property type="entry name" value="PilX_N_dom"/>
</dbReference>
<reference evidence="3 4" key="1">
    <citation type="submission" date="2019-01" db="EMBL/GenBank/DDBJ databases">
        <authorList>
            <person name="Zhang S."/>
        </authorList>
    </citation>
    <scope>NUCLEOTIDE SEQUENCE [LARGE SCALE GENOMIC DNA]</scope>
    <source>
        <strain evidence="3 4">1626</strain>
    </source>
</reference>
<evidence type="ECO:0000259" key="2">
    <source>
        <dbReference type="Pfam" id="PF14341"/>
    </source>
</evidence>
<dbReference type="AlphaFoldDB" id="A0A4Z1RCG1"/>
<sequence>MPKSTLSRRPPSRAQQRGAVLYIALIMLILLALIGLVAMQVAGMQERMAANYNAVNQAFQRVEGLVRNVECNLEDLENRRPNSCDDRLSAVTISYRCDDGHDTGVWVSGRTLANAPAVNVRKIDECVVGESTIAMGVGPLGESSPIVMYQISGYETDLPNQTGAPAPTTAAALDTVFKL</sequence>
<evidence type="ECO:0000313" key="3">
    <source>
        <dbReference type="EMBL" id="TKS54498.1"/>
    </source>
</evidence>
<accession>A0A4Z1RCG1</accession>
<dbReference type="EMBL" id="SPUH01000001">
    <property type="protein sequence ID" value="TKS54498.1"/>
    <property type="molecule type" value="Genomic_DNA"/>
</dbReference>
<evidence type="ECO:0000256" key="1">
    <source>
        <dbReference type="SAM" id="Phobius"/>
    </source>
</evidence>
<keyword evidence="4" id="KW-1185">Reference proteome</keyword>
<keyword evidence="1" id="KW-1133">Transmembrane helix</keyword>
<feature type="transmembrane region" description="Helical" evidence="1">
    <location>
        <begin position="20"/>
        <end position="42"/>
    </location>
</feature>
<keyword evidence="1" id="KW-0472">Membrane</keyword>
<comment type="caution">
    <text evidence="3">The sequence shown here is derived from an EMBL/GenBank/DDBJ whole genome shotgun (WGS) entry which is preliminary data.</text>
</comment>